<protein>
    <submittedName>
        <fullName evidence="7">FAD linked oxidase-like protein</fullName>
    </submittedName>
</protein>
<evidence type="ECO:0000313" key="8">
    <source>
        <dbReference type="Proteomes" id="UP000028492"/>
    </source>
</evidence>
<dbReference type="InterPro" id="IPR006093">
    <property type="entry name" value="Oxy_OxRdtase_FAD_BS"/>
</dbReference>
<name>A0A075V1L7_9PSEU</name>
<comment type="similarity">
    <text evidence="2">Belongs to the oxygen-dependent FAD-linked oxidoreductase family.</text>
</comment>
<dbReference type="eggNOG" id="COG0277">
    <property type="taxonomic scope" value="Bacteria"/>
</dbReference>
<evidence type="ECO:0000256" key="2">
    <source>
        <dbReference type="ARBA" id="ARBA00005466"/>
    </source>
</evidence>
<accession>A0A075V1L7</accession>
<dbReference type="Pfam" id="PF08031">
    <property type="entry name" value="BBE"/>
    <property type="match status" value="1"/>
</dbReference>
<keyword evidence="4" id="KW-0274">FAD</keyword>
<reference evidence="7 8" key="1">
    <citation type="journal article" date="2014" name="J. Biotechnol.">
        <title>Complete genome sequence of the actinobacterium Amycolatopsis japonica MG417-CF17(T) (=DSM 44213T) producing (S,S)-N,N'-ethylenediaminedisuccinic acid.</title>
        <authorList>
            <person name="Stegmann E."/>
            <person name="Albersmeier A."/>
            <person name="Spohn M."/>
            <person name="Gert H."/>
            <person name="Weber T."/>
            <person name="Wohlleben W."/>
            <person name="Kalinowski J."/>
            <person name="Ruckert C."/>
        </authorList>
    </citation>
    <scope>NUCLEOTIDE SEQUENCE [LARGE SCALE GENOMIC DNA]</scope>
    <source>
        <strain evidence="8">MG417-CF17 (DSM 44213)</strain>
    </source>
</reference>
<dbReference type="InterPro" id="IPR050416">
    <property type="entry name" value="FAD-linked_Oxidoreductase"/>
</dbReference>
<dbReference type="KEGG" id="aja:AJAP_31380"/>
<dbReference type="GO" id="GO:0016491">
    <property type="term" value="F:oxidoreductase activity"/>
    <property type="evidence" value="ECO:0007669"/>
    <property type="project" value="UniProtKB-KW"/>
</dbReference>
<dbReference type="Pfam" id="PF01565">
    <property type="entry name" value="FAD_binding_4"/>
    <property type="match status" value="1"/>
</dbReference>
<dbReference type="STRING" id="208439.AJAP_31380"/>
<dbReference type="PANTHER" id="PTHR42973">
    <property type="entry name" value="BINDING OXIDOREDUCTASE, PUTATIVE (AFU_ORTHOLOGUE AFUA_1G17690)-RELATED"/>
    <property type="match status" value="1"/>
</dbReference>
<dbReference type="Gene3D" id="3.40.462.20">
    <property type="match status" value="1"/>
</dbReference>
<dbReference type="InterPro" id="IPR036318">
    <property type="entry name" value="FAD-bd_PCMH-like_sf"/>
</dbReference>
<comment type="cofactor">
    <cofactor evidence="1">
        <name>FAD</name>
        <dbReference type="ChEBI" id="CHEBI:57692"/>
    </cofactor>
</comment>
<dbReference type="EMBL" id="CP008953">
    <property type="protein sequence ID" value="AIG79098.1"/>
    <property type="molecule type" value="Genomic_DNA"/>
</dbReference>
<dbReference type="Gene3D" id="3.30.43.10">
    <property type="entry name" value="Uridine Diphospho-n-acetylenolpyruvylglucosamine Reductase, domain 2"/>
    <property type="match status" value="1"/>
</dbReference>
<keyword evidence="5" id="KW-0560">Oxidoreductase</keyword>
<gene>
    <name evidence="7" type="ORF">AJAP_31380</name>
</gene>
<dbReference type="RefSeq" id="WP_038517958.1">
    <property type="nucleotide sequence ID" value="NZ_CP008953.1"/>
</dbReference>
<evidence type="ECO:0000313" key="7">
    <source>
        <dbReference type="EMBL" id="AIG79098.1"/>
    </source>
</evidence>
<feature type="domain" description="FAD-binding PCMH-type" evidence="6">
    <location>
        <begin position="36"/>
        <end position="206"/>
    </location>
</feature>
<dbReference type="SUPFAM" id="SSF56176">
    <property type="entry name" value="FAD-binding/transporter-associated domain-like"/>
    <property type="match status" value="1"/>
</dbReference>
<dbReference type="GO" id="GO:0071949">
    <property type="term" value="F:FAD binding"/>
    <property type="evidence" value="ECO:0007669"/>
    <property type="project" value="InterPro"/>
</dbReference>
<dbReference type="HOGENOM" id="CLU_018354_10_0_11"/>
<dbReference type="InterPro" id="IPR012951">
    <property type="entry name" value="BBE"/>
</dbReference>
<dbReference type="PANTHER" id="PTHR42973:SF39">
    <property type="entry name" value="FAD-BINDING PCMH-TYPE DOMAIN-CONTAINING PROTEIN"/>
    <property type="match status" value="1"/>
</dbReference>
<dbReference type="Proteomes" id="UP000028492">
    <property type="component" value="Chromosome"/>
</dbReference>
<dbReference type="InterPro" id="IPR006094">
    <property type="entry name" value="Oxid_FAD_bind_N"/>
</dbReference>
<evidence type="ECO:0000256" key="1">
    <source>
        <dbReference type="ARBA" id="ARBA00001974"/>
    </source>
</evidence>
<keyword evidence="3" id="KW-0285">Flavoprotein</keyword>
<organism evidence="7 8">
    <name type="scientific">Amycolatopsis japonica</name>
    <dbReference type="NCBI Taxonomy" id="208439"/>
    <lineage>
        <taxon>Bacteria</taxon>
        <taxon>Bacillati</taxon>
        <taxon>Actinomycetota</taxon>
        <taxon>Actinomycetes</taxon>
        <taxon>Pseudonocardiales</taxon>
        <taxon>Pseudonocardiaceae</taxon>
        <taxon>Amycolatopsis</taxon>
        <taxon>Amycolatopsis japonica group</taxon>
    </lineage>
</organism>
<dbReference type="SUPFAM" id="SSF55103">
    <property type="entry name" value="FAD-linked oxidases, C-terminal domain"/>
    <property type="match status" value="1"/>
</dbReference>
<evidence type="ECO:0000259" key="6">
    <source>
        <dbReference type="PROSITE" id="PS51387"/>
    </source>
</evidence>
<dbReference type="InterPro" id="IPR016164">
    <property type="entry name" value="FAD-linked_Oxase-like_C"/>
</dbReference>
<sequence>MNPPETTTLREKLSGTVVTAADPGYDTARAVWNGDIDRRPAVVAECATREDVVTALAFGREKGLEITVRGGGHSFSGSAVADDGLVIDLGGLSRITVDPDARTARAGGGAVWADVDETTQRYGLATVGGTVSDTGVGGLTLGGGFGWLTAKHGLTIDNLLSAEVVTADGRILRASEVEHPDLFWALRGGGGNFGVVTEFEFRLHRVGLAEVGLFFWTLANAPDAMRFAKDVIATLPPGTGSMLVGITAPPAPFVPPEHHFAPGLALVVAGFDGPERHERLVERIRGGLPTAFELVTPMPYAELQKLLDPTAPRGILAYEKSLYVSSLSEKVIDVIAARLPDKASPTTVLPIVPLQDTFSTVPDDATAFGGPRTPGFVIGLAATAPTPELLAADRAWVRSLWEELLPHSNNYGGYLNFMNEYDEDRVRTAFGAEKYARLAAIKAVYDPDNVFHHNANIRPAE</sequence>
<keyword evidence="8" id="KW-1185">Reference proteome</keyword>
<dbReference type="InterPro" id="IPR016167">
    <property type="entry name" value="FAD-bd_PCMH_sub1"/>
</dbReference>
<evidence type="ECO:0000256" key="5">
    <source>
        <dbReference type="ARBA" id="ARBA00023002"/>
    </source>
</evidence>
<evidence type="ECO:0000256" key="3">
    <source>
        <dbReference type="ARBA" id="ARBA00022630"/>
    </source>
</evidence>
<proteinExistence type="inferred from homology"/>
<dbReference type="AlphaFoldDB" id="A0A075V1L7"/>
<dbReference type="Gene3D" id="3.30.465.10">
    <property type="match status" value="1"/>
</dbReference>
<dbReference type="PROSITE" id="PS51387">
    <property type="entry name" value="FAD_PCMH"/>
    <property type="match status" value="1"/>
</dbReference>
<dbReference type="PROSITE" id="PS00862">
    <property type="entry name" value="OX2_COVAL_FAD"/>
    <property type="match status" value="1"/>
</dbReference>
<dbReference type="InterPro" id="IPR016166">
    <property type="entry name" value="FAD-bd_PCMH"/>
</dbReference>
<dbReference type="InterPro" id="IPR016169">
    <property type="entry name" value="FAD-bd_PCMH_sub2"/>
</dbReference>
<evidence type="ECO:0000256" key="4">
    <source>
        <dbReference type="ARBA" id="ARBA00022827"/>
    </source>
</evidence>